<organism evidence="1 2">
    <name type="scientific">Brugia timori</name>
    <dbReference type="NCBI Taxonomy" id="42155"/>
    <lineage>
        <taxon>Eukaryota</taxon>
        <taxon>Metazoa</taxon>
        <taxon>Ecdysozoa</taxon>
        <taxon>Nematoda</taxon>
        <taxon>Chromadorea</taxon>
        <taxon>Rhabditida</taxon>
        <taxon>Spirurina</taxon>
        <taxon>Spiruromorpha</taxon>
        <taxon>Filarioidea</taxon>
        <taxon>Onchocercidae</taxon>
        <taxon>Brugia</taxon>
    </lineage>
</organism>
<gene>
    <name evidence="1" type="ORF">BTMF_LOCUS914</name>
</gene>
<sequence>MAPNLVELDHDAASGGSTAPNGLLLLKCVIVRPVILRH</sequence>
<name>A0A3P7TNE3_9BILA</name>
<accession>A0A3P7TNE3</accession>
<proteinExistence type="predicted"/>
<keyword evidence="2" id="KW-1185">Reference proteome</keyword>
<reference evidence="1 2" key="1">
    <citation type="submission" date="2018-11" db="EMBL/GenBank/DDBJ databases">
        <authorList>
            <consortium name="Pathogen Informatics"/>
        </authorList>
    </citation>
    <scope>NUCLEOTIDE SEQUENCE [LARGE SCALE GENOMIC DNA]</scope>
</reference>
<protein>
    <submittedName>
        <fullName evidence="1">Uncharacterized protein</fullName>
    </submittedName>
</protein>
<dbReference type="EMBL" id="UZAG01000591">
    <property type="protein sequence ID" value="VDO08943.1"/>
    <property type="molecule type" value="Genomic_DNA"/>
</dbReference>
<dbReference type="AlphaFoldDB" id="A0A3P7TNE3"/>
<evidence type="ECO:0000313" key="2">
    <source>
        <dbReference type="Proteomes" id="UP000280834"/>
    </source>
</evidence>
<evidence type="ECO:0000313" key="1">
    <source>
        <dbReference type="EMBL" id="VDO08943.1"/>
    </source>
</evidence>
<dbReference type="Proteomes" id="UP000280834">
    <property type="component" value="Unassembled WGS sequence"/>
</dbReference>